<dbReference type="Proteomes" id="UP001151760">
    <property type="component" value="Unassembled WGS sequence"/>
</dbReference>
<feature type="region of interest" description="Disordered" evidence="1">
    <location>
        <begin position="118"/>
        <end position="192"/>
    </location>
</feature>
<reference evidence="2" key="2">
    <citation type="submission" date="2022-01" db="EMBL/GenBank/DDBJ databases">
        <authorList>
            <person name="Yamashiro T."/>
            <person name="Shiraishi A."/>
            <person name="Satake H."/>
            <person name="Nakayama K."/>
        </authorList>
    </citation>
    <scope>NUCLEOTIDE SEQUENCE</scope>
</reference>
<comment type="caution">
    <text evidence="2">The sequence shown here is derived from an EMBL/GenBank/DDBJ whole genome shotgun (WGS) entry which is preliminary data.</text>
</comment>
<evidence type="ECO:0000313" key="3">
    <source>
        <dbReference type="Proteomes" id="UP001151760"/>
    </source>
</evidence>
<evidence type="ECO:0000313" key="2">
    <source>
        <dbReference type="EMBL" id="GJS67761.1"/>
    </source>
</evidence>
<evidence type="ECO:0000256" key="1">
    <source>
        <dbReference type="SAM" id="MobiDB-lite"/>
    </source>
</evidence>
<sequence length="314" mass="34706">MMTDATEMWNAISQDLVEMNESKKDAELEIHRAGVSTEDANQKFLRSLPSAWLQVSLIMRNKPGMDSLSFDDLYNNLRVFENDVKGSTASSSNLQNVAFVSENTNSTNEVSTAYGVSNTSGHCSKHEQTSTSSDSLLSSQSSCPNWNHEDLDPGRYGGGMDGMLGNKDGSRNWKKEGPRSCSGSNTQRSKGAKPVLAVMVLREYGKEKVYKWVEEQSEEGAEADFTNLETVVNVSPIPTSRINPSHPSTLILGDPTSAVQTRSKVNKSSEAHAFVSYVQKQRRNNHKDFHHCLFACFLSQLEPKKISEALEDEG</sequence>
<keyword evidence="3" id="KW-1185">Reference proteome</keyword>
<reference evidence="2" key="1">
    <citation type="journal article" date="2022" name="Int. J. Mol. Sci.">
        <title>Draft Genome of Tanacetum Coccineum: Genomic Comparison of Closely Related Tanacetum-Family Plants.</title>
        <authorList>
            <person name="Yamashiro T."/>
            <person name="Shiraishi A."/>
            <person name="Nakayama K."/>
            <person name="Satake H."/>
        </authorList>
    </citation>
    <scope>NUCLEOTIDE SEQUENCE</scope>
</reference>
<feature type="compositionally biased region" description="Low complexity" evidence="1">
    <location>
        <begin position="129"/>
        <end position="142"/>
    </location>
</feature>
<feature type="compositionally biased region" description="Basic and acidic residues" evidence="1">
    <location>
        <begin position="168"/>
        <end position="178"/>
    </location>
</feature>
<dbReference type="EMBL" id="BQNB010009741">
    <property type="protein sequence ID" value="GJS67761.1"/>
    <property type="molecule type" value="Genomic_DNA"/>
</dbReference>
<gene>
    <name evidence="2" type="ORF">Tco_0682326</name>
</gene>
<protein>
    <submittedName>
        <fullName evidence="2">Uncharacterized protein</fullName>
    </submittedName>
</protein>
<name>A0ABQ4XRT4_9ASTR</name>
<proteinExistence type="predicted"/>
<accession>A0ABQ4XRT4</accession>
<organism evidence="2 3">
    <name type="scientific">Tanacetum coccineum</name>
    <dbReference type="NCBI Taxonomy" id="301880"/>
    <lineage>
        <taxon>Eukaryota</taxon>
        <taxon>Viridiplantae</taxon>
        <taxon>Streptophyta</taxon>
        <taxon>Embryophyta</taxon>
        <taxon>Tracheophyta</taxon>
        <taxon>Spermatophyta</taxon>
        <taxon>Magnoliopsida</taxon>
        <taxon>eudicotyledons</taxon>
        <taxon>Gunneridae</taxon>
        <taxon>Pentapetalae</taxon>
        <taxon>asterids</taxon>
        <taxon>campanulids</taxon>
        <taxon>Asterales</taxon>
        <taxon>Asteraceae</taxon>
        <taxon>Asteroideae</taxon>
        <taxon>Anthemideae</taxon>
        <taxon>Anthemidinae</taxon>
        <taxon>Tanacetum</taxon>
    </lineage>
</organism>